<protein>
    <submittedName>
        <fullName evidence="1">Uncharacterized protein</fullName>
    </submittedName>
</protein>
<reference evidence="1" key="1">
    <citation type="submission" date="2023-04" db="EMBL/GenBank/DDBJ databases">
        <title>A chromosome-level genome assembly of the parasitoid wasp Eretmocerus hayati.</title>
        <authorList>
            <person name="Zhong Y."/>
            <person name="Liu S."/>
            <person name="Liu Y."/>
        </authorList>
    </citation>
    <scope>NUCLEOTIDE SEQUENCE</scope>
    <source>
        <strain evidence="1">ZJU_SS_LIU_2023</strain>
    </source>
</reference>
<accession>A0ACC2PSN2</accession>
<evidence type="ECO:0000313" key="2">
    <source>
        <dbReference type="Proteomes" id="UP001239111"/>
    </source>
</evidence>
<comment type="caution">
    <text evidence="1">The sequence shown here is derived from an EMBL/GenBank/DDBJ whole genome shotgun (WGS) entry which is preliminary data.</text>
</comment>
<sequence length="316" mass="35858">MRLVRRLLFLTQSSLKKRILLFLWGNTGISKNETILPDFETFRPILQRRAAQPEPKSEVLSADSSMKSDPLYYDIPLIDLIEDLPPVLGNLNVTPVFYLDAREVDFQFEDKLSVITEVDCQEEKLLPKVEEPNVFDDSMKFEDASLADLDRIQSDELFVVDGVSTNLCQVAEIGDCEIIECRRRPEIWREIFKCDNDTASPLLAVQTSLTLEEYADIERLQVPSNFPGERQRGRPNGKRLPTAKSSKEVSRTKNMSIVHSDRIDTQSHVDPSESRNAGPAVTSAARENFSSVEMNAASRPRHPLSKIALNRPPCRR</sequence>
<proteinExistence type="predicted"/>
<dbReference type="EMBL" id="CM056741">
    <property type="protein sequence ID" value="KAJ8685951.1"/>
    <property type="molecule type" value="Genomic_DNA"/>
</dbReference>
<gene>
    <name evidence="1" type="ORF">QAD02_021744</name>
</gene>
<name>A0ACC2PSN2_9HYME</name>
<evidence type="ECO:0000313" key="1">
    <source>
        <dbReference type="EMBL" id="KAJ8685951.1"/>
    </source>
</evidence>
<dbReference type="Proteomes" id="UP001239111">
    <property type="component" value="Chromosome 1"/>
</dbReference>
<keyword evidence="2" id="KW-1185">Reference proteome</keyword>
<organism evidence="1 2">
    <name type="scientific">Eretmocerus hayati</name>
    <dbReference type="NCBI Taxonomy" id="131215"/>
    <lineage>
        <taxon>Eukaryota</taxon>
        <taxon>Metazoa</taxon>
        <taxon>Ecdysozoa</taxon>
        <taxon>Arthropoda</taxon>
        <taxon>Hexapoda</taxon>
        <taxon>Insecta</taxon>
        <taxon>Pterygota</taxon>
        <taxon>Neoptera</taxon>
        <taxon>Endopterygota</taxon>
        <taxon>Hymenoptera</taxon>
        <taxon>Apocrita</taxon>
        <taxon>Proctotrupomorpha</taxon>
        <taxon>Chalcidoidea</taxon>
        <taxon>Aphelinidae</taxon>
        <taxon>Aphelininae</taxon>
        <taxon>Eretmocerus</taxon>
    </lineage>
</organism>